<dbReference type="Proteomes" id="UP001607303">
    <property type="component" value="Unassembled WGS sequence"/>
</dbReference>
<evidence type="ECO:0000313" key="2">
    <source>
        <dbReference type="Proteomes" id="UP001607303"/>
    </source>
</evidence>
<keyword evidence="2" id="KW-1185">Reference proteome</keyword>
<sequence length="170" mass="19688">MLPYVIPLRNYSSTEAFTEGPIIFLIQEEQAKRVFVDRSYSRNETPKRFHSSRKKLRAMFKGWIVGWSGLSPSGTKSKARRLRRVLIGVRLSFSHHPIRSPRTSFERRRAVAIGATCRRRGIWKNSKWKFWTPSRYLEIENSLLFLVDALSPCVPPCILSVIPQKARIAS</sequence>
<dbReference type="AlphaFoldDB" id="A0ABD2BJ11"/>
<dbReference type="EMBL" id="JAYRBN010000075">
    <property type="protein sequence ID" value="KAL2732763.1"/>
    <property type="molecule type" value="Genomic_DNA"/>
</dbReference>
<comment type="caution">
    <text evidence="1">The sequence shown here is derived from an EMBL/GenBank/DDBJ whole genome shotgun (WGS) entry which is preliminary data.</text>
</comment>
<accession>A0ABD2BJ11</accession>
<organism evidence="1 2">
    <name type="scientific">Vespula maculifrons</name>
    <name type="common">Eastern yellow jacket</name>
    <name type="synonym">Wasp</name>
    <dbReference type="NCBI Taxonomy" id="7453"/>
    <lineage>
        <taxon>Eukaryota</taxon>
        <taxon>Metazoa</taxon>
        <taxon>Ecdysozoa</taxon>
        <taxon>Arthropoda</taxon>
        <taxon>Hexapoda</taxon>
        <taxon>Insecta</taxon>
        <taxon>Pterygota</taxon>
        <taxon>Neoptera</taxon>
        <taxon>Endopterygota</taxon>
        <taxon>Hymenoptera</taxon>
        <taxon>Apocrita</taxon>
        <taxon>Aculeata</taxon>
        <taxon>Vespoidea</taxon>
        <taxon>Vespidae</taxon>
        <taxon>Vespinae</taxon>
        <taxon>Vespula</taxon>
    </lineage>
</organism>
<proteinExistence type="predicted"/>
<name>A0ABD2BJ11_VESMC</name>
<gene>
    <name evidence="1" type="ORF">V1477_015004</name>
</gene>
<evidence type="ECO:0000313" key="1">
    <source>
        <dbReference type="EMBL" id="KAL2732763.1"/>
    </source>
</evidence>
<protein>
    <submittedName>
        <fullName evidence="1">Uncharacterized protein</fullName>
    </submittedName>
</protein>
<reference evidence="1 2" key="1">
    <citation type="journal article" date="2024" name="Ann. Entomol. Soc. Am.">
        <title>Genomic analyses of the southern and eastern yellowjacket wasps (Hymenoptera: Vespidae) reveal evolutionary signatures of social life.</title>
        <authorList>
            <person name="Catto M.A."/>
            <person name="Caine P.B."/>
            <person name="Orr S.E."/>
            <person name="Hunt B.G."/>
            <person name="Goodisman M.A.D."/>
        </authorList>
    </citation>
    <scope>NUCLEOTIDE SEQUENCE [LARGE SCALE GENOMIC DNA]</scope>
    <source>
        <strain evidence="1">232</strain>
        <tissue evidence="1">Head and thorax</tissue>
    </source>
</reference>